<organism evidence="1 2">
    <name type="scientific">Flavobacterium swingsii</name>
    <dbReference type="NCBI Taxonomy" id="498292"/>
    <lineage>
        <taxon>Bacteria</taxon>
        <taxon>Pseudomonadati</taxon>
        <taxon>Bacteroidota</taxon>
        <taxon>Flavobacteriia</taxon>
        <taxon>Flavobacteriales</taxon>
        <taxon>Flavobacteriaceae</taxon>
        <taxon>Flavobacterium</taxon>
    </lineage>
</organism>
<sequence>MSSCFLSDWDVRLVLMNKTNHKIRYIEQLKNKKDFIPNSINCEIDELNYINSNDKKIIRFHNKWDVYFKNHPNELLRIYIIDEDSLMKYGTCKILKQQIFLNRYDLTYEDLVKLNWRVVCNEKD</sequence>
<keyword evidence="2" id="KW-1185">Reference proteome</keyword>
<dbReference type="STRING" id="498292.SAMN05660845_1347"/>
<dbReference type="EMBL" id="FOJT01000003">
    <property type="protein sequence ID" value="SFB02033.1"/>
    <property type="molecule type" value="Genomic_DNA"/>
</dbReference>
<dbReference type="AlphaFoldDB" id="A0A1I0XQ05"/>
<accession>A0A1I0XQ05</accession>
<reference evidence="2" key="1">
    <citation type="submission" date="2016-10" db="EMBL/GenBank/DDBJ databases">
        <authorList>
            <person name="Varghese N."/>
            <person name="Submissions S."/>
        </authorList>
    </citation>
    <scope>NUCLEOTIDE SEQUENCE [LARGE SCALE GENOMIC DNA]</scope>
    <source>
        <strain evidence="2">DSM 21789</strain>
    </source>
</reference>
<protein>
    <submittedName>
        <fullName evidence="1">Uncharacterized protein</fullName>
    </submittedName>
</protein>
<evidence type="ECO:0000313" key="1">
    <source>
        <dbReference type="EMBL" id="SFB02033.1"/>
    </source>
</evidence>
<name>A0A1I0XQ05_9FLAO</name>
<dbReference type="Proteomes" id="UP000199604">
    <property type="component" value="Unassembled WGS sequence"/>
</dbReference>
<gene>
    <name evidence="1" type="ORF">SAMN05660845_1347</name>
</gene>
<proteinExistence type="predicted"/>
<evidence type="ECO:0000313" key="2">
    <source>
        <dbReference type="Proteomes" id="UP000199604"/>
    </source>
</evidence>